<proteinExistence type="predicted"/>
<keyword evidence="1" id="KW-0175">Coiled coil</keyword>
<dbReference type="EMBL" id="AY129339">
    <property type="protein sequence ID" value="AAN02058.1"/>
    <property type="molecule type" value="Genomic_DNA"/>
</dbReference>
<evidence type="ECO:0000313" key="3">
    <source>
        <dbReference type="EMBL" id="AAN02058.1"/>
    </source>
</evidence>
<keyword evidence="4" id="KW-1185">Reference proteome</keyword>
<dbReference type="RefSeq" id="NP_818542.1">
    <property type="nucleotide sequence ID" value="NC_004689.1"/>
</dbReference>
<reference evidence="3 4" key="1">
    <citation type="journal article" date="2003" name="Cell">
        <title>Origins of highly mosaic mycobacteriophage genomes.</title>
        <authorList>
            <person name="Pedulla M.L."/>
            <person name="Ford M.E."/>
            <person name="Houtz J.M."/>
            <person name="Karthikeyan T."/>
            <person name="Wadsworth C."/>
            <person name="Lewis J.A."/>
            <person name="Jacobs-Sera D."/>
            <person name="Falbo J."/>
            <person name="Gross J."/>
            <person name="Pannunzio N.R."/>
            <person name="Brucker W."/>
            <person name="Kumar V."/>
            <person name="Kandasamy J."/>
            <person name="Keenan L."/>
            <person name="Bardarov S."/>
            <person name="Kriakov J."/>
            <person name="Lawrence J.G."/>
            <person name="Jacobs W.R. Jr."/>
            <person name="Hendrix R.W."/>
            <person name="Hatfull G.F."/>
        </authorList>
    </citation>
    <scope>NUCLEOTIDE SEQUENCE</scope>
</reference>
<evidence type="ECO:0000256" key="1">
    <source>
        <dbReference type="SAM" id="Coils"/>
    </source>
</evidence>
<organism evidence="3 4">
    <name type="scientific">Mycobacterium phage Barnyard</name>
    <dbReference type="NCBI Taxonomy" id="205880"/>
    <lineage>
        <taxon>Viruses</taxon>
        <taxon>Duplodnaviria</taxon>
        <taxon>Heunggongvirae</taxon>
        <taxon>Uroviricota</taxon>
        <taxon>Caudoviricetes</taxon>
        <taxon>Barnyardvirus</taxon>
        <taxon>Barnyardvirus barnyard</taxon>
    </lineage>
</organism>
<dbReference type="Proteomes" id="UP000000731">
    <property type="component" value="Segment"/>
</dbReference>
<accession>Q856G8</accession>
<sequence>MFANARATIAVGDAPPSPPPGGCVSPSLQLKGQPDMAAIERTKRERLEERLRNLADDVKNALDEANPDGVARITTDAILVVGTRSYNDDGVCVGTVYTFSLESSMPGYIARGLLSDAIDDMIGEVEP</sequence>
<gene>
    <name evidence="3" type="primary">4</name>
    <name evidence="3" type="ORF">PBI_BARNYARD_4</name>
</gene>
<feature type="region of interest" description="Disordered" evidence="2">
    <location>
        <begin position="1"/>
        <end position="30"/>
    </location>
</feature>
<protein>
    <submittedName>
        <fullName evidence="3">Uncharacterized protein</fullName>
    </submittedName>
</protein>
<feature type="coiled-coil region" evidence="1">
    <location>
        <begin position="37"/>
        <end position="64"/>
    </location>
</feature>
<dbReference type="InterPro" id="IPR055637">
    <property type="entry name" value="DUF7213"/>
</dbReference>
<dbReference type="Pfam" id="PF23850">
    <property type="entry name" value="DUF7213"/>
    <property type="match status" value="1"/>
</dbReference>
<evidence type="ECO:0000313" key="4">
    <source>
        <dbReference type="Proteomes" id="UP000000731"/>
    </source>
</evidence>
<evidence type="ECO:0000256" key="2">
    <source>
        <dbReference type="SAM" id="MobiDB-lite"/>
    </source>
</evidence>
<dbReference type="KEGG" id="vg:1260214"/>
<name>Q856G8_9CAUD</name>